<dbReference type="InterPro" id="IPR000210">
    <property type="entry name" value="BTB/POZ_dom"/>
</dbReference>
<dbReference type="SUPFAM" id="SSF49599">
    <property type="entry name" value="TRAF domain-like"/>
    <property type="match status" value="2"/>
</dbReference>
<dbReference type="EMBL" id="NNAY01000022">
    <property type="protein sequence ID" value="OXU31871.1"/>
    <property type="molecule type" value="Genomic_DNA"/>
</dbReference>
<dbReference type="OrthoDB" id="6359816at2759"/>
<dbReference type="Proteomes" id="UP000215335">
    <property type="component" value="Unassembled WGS sequence"/>
</dbReference>
<feature type="signal peptide" evidence="1">
    <location>
        <begin position="1"/>
        <end position="20"/>
    </location>
</feature>
<sequence>MDVKIVSALILILFSWSVTSETYSELGVTELRELKLKYTWLIENCNLLNAVKDTIYTEEFWAPGNESFKWYLGLKPRADSYPEYMSLFLHHEHSDSIHVNYKLSIGSVEHNDSRTFLGNDYIVKTYFIKRDEAIQSCSPNDTLVVDCEIRTVTDVFEASEPFLDHVSQNSAMSLKDSAIIPLLIIIIVSSEVNSVIRSENWGVTQFEEMKFHYTWMINNFRLVTLQNQSTSINSPDFSPPGNESFKWYLQLYPQSEDDSTYMELYLFHKNADTVHVNYALSIGSVKEETSYTFKGMFGRGWRRFIKRDEAFKSCQPNGTLIINCEIHAISNVVESSGSNVDQCSTRDETLRSKISDDFLTLLEDEKFSDITIKLGDHEIGAHKIILAARSPVLASSIMKNSTVSNNGNSSFIEIKNVKLTVFKKLLQYIYTDKLDGVDSNMAKDLLAAAIEYDIKGLKARCEEILCSGMNYENAIEILQIADQYYIHKLKLQASKFIADHALTVIQSAEFKNLEISKPHPIYEVVRMMAYQSMVNRGS</sequence>
<proteinExistence type="predicted"/>
<dbReference type="Gene3D" id="2.60.210.10">
    <property type="entry name" value="Apoptosis, Tumor Necrosis Factor Receptor Associated Protein 2, Chain A"/>
    <property type="match status" value="2"/>
</dbReference>
<evidence type="ECO:0000259" key="2">
    <source>
        <dbReference type="PROSITE" id="PS50097"/>
    </source>
</evidence>
<keyword evidence="1" id="KW-0732">Signal</keyword>
<dbReference type="SMART" id="SM00225">
    <property type="entry name" value="BTB"/>
    <property type="match status" value="1"/>
</dbReference>
<protein>
    <recommendedName>
        <fullName evidence="6">BTB domain-containing protein</fullName>
    </recommendedName>
</protein>
<name>A0A232FMA2_9HYME</name>
<evidence type="ECO:0000259" key="3">
    <source>
        <dbReference type="PROSITE" id="PS50144"/>
    </source>
</evidence>
<dbReference type="Gene3D" id="1.25.40.420">
    <property type="match status" value="1"/>
</dbReference>
<dbReference type="PROSITE" id="PS50097">
    <property type="entry name" value="BTB"/>
    <property type="match status" value="1"/>
</dbReference>
<evidence type="ECO:0008006" key="6">
    <source>
        <dbReference type="Google" id="ProtNLM"/>
    </source>
</evidence>
<dbReference type="Gene3D" id="3.30.710.10">
    <property type="entry name" value="Potassium Channel Kv1.1, Chain A"/>
    <property type="match status" value="1"/>
</dbReference>
<dbReference type="AlphaFoldDB" id="A0A232FMA2"/>
<organism evidence="4 5">
    <name type="scientific">Trichomalopsis sarcophagae</name>
    <dbReference type="NCBI Taxonomy" id="543379"/>
    <lineage>
        <taxon>Eukaryota</taxon>
        <taxon>Metazoa</taxon>
        <taxon>Ecdysozoa</taxon>
        <taxon>Arthropoda</taxon>
        <taxon>Hexapoda</taxon>
        <taxon>Insecta</taxon>
        <taxon>Pterygota</taxon>
        <taxon>Neoptera</taxon>
        <taxon>Endopterygota</taxon>
        <taxon>Hymenoptera</taxon>
        <taxon>Apocrita</taxon>
        <taxon>Proctotrupomorpha</taxon>
        <taxon>Chalcidoidea</taxon>
        <taxon>Pteromalidae</taxon>
        <taxon>Pteromalinae</taxon>
        <taxon>Trichomalopsis</taxon>
    </lineage>
</organism>
<dbReference type="InterPro" id="IPR008974">
    <property type="entry name" value="TRAF-like"/>
</dbReference>
<dbReference type="STRING" id="543379.A0A232FMA2"/>
<evidence type="ECO:0000313" key="4">
    <source>
        <dbReference type="EMBL" id="OXU31871.1"/>
    </source>
</evidence>
<dbReference type="Pfam" id="PF22486">
    <property type="entry name" value="MATH_2"/>
    <property type="match status" value="1"/>
</dbReference>
<evidence type="ECO:0000313" key="5">
    <source>
        <dbReference type="Proteomes" id="UP000215335"/>
    </source>
</evidence>
<comment type="caution">
    <text evidence="4">The sequence shown here is derived from an EMBL/GenBank/DDBJ whole genome shotgun (WGS) entry which is preliminary data.</text>
</comment>
<dbReference type="InterPro" id="IPR011333">
    <property type="entry name" value="SKP1/BTB/POZ_sf"/>
</dbReference>
<dbReference type="PROSITE" id="PS50144">
    <property type="entry name" value="MATH"/>
    <property type="match status" value="2"/>
</dbReference>
<dbReference type="SUPFAM" id="SSF54695">
    <property type="entry name" value="POZ domain"/>
    <property type="match status" value="1"/>
</dbReference>
<feature type="domain" description="BTB" evidence="2">
    <location>
        <begin position="368"/>
        <end position="438"/>
    </location>
</feature>
<dbReference type="CDD" id="cd00121">
    <property type="entry name" value="MATH"/>
    <property type="match status" value="2"/>
</dbReference>
<evidence type="ECO:0000256" key="1">
    <source>
        <dbReference type="SAM" id="SignalP"/>
    </source>
</evidence>
<feature type="chain" id="PRO_5012692054" description="BTB domain-containing protein" evidence="1">
    <location>
        <begin position="21"/>
        <end position="538"/>
    </location>
</feature>
<keyword evidence="5" id="KW-1185">Reference proteome</keyword>
<gene>
    <name evidence="4" type="ORF">TSAR_014099</name>
</gene>
<feature type="domain" description="MATH" evidence="3">
    <location>
        <begin position="210"/>
        <end position="326"/>
    </location>
</feature>
<dbReference type="InterPro" id="IPR002083">
    <property type="entry name" value="MATH/TRAF_dom"/>
</dbReference>
<reference evidence="4 5" key="1">
    <citation type="journal article" date="2017" name="Curr. Biol.">
        <title>The Evolution of Venom by Co-option of Single-Copy Genes.</title>
        <authorList>
            <person name="Martinson E.O."/>
            <person name="Mrinalini"/>
            <person name="Kelkar Y.D."/>
            <person name="Chang C.H."/>
            <person name="Werren J.H."/>
        </authorList>
    </citation>
    <scope>NUCLEOTIDE SEQUENCE [LARGE SCALE GENOMIC DNA]</scope>
    <source>
        <strain evidence="4 5">Alberta</strain>
        <tissue evidence="4">Whole body</tissue>
    </source>
</reference>
<dbReference type="Pfam" id="PF00651">
    <property type="entry name" value="BTB"/>
    <property type="match status" value="1"/>
</dbReference>
<feature type="domain" description="MATH" evidence="3">
    <location>
        <begin position="35"/>
        <end position="149"/>
    </location>
</feature>
<dbReference type="GO" id="GO:0030163">
    <property type="term" value="P:protein catabolic process"/>
    <property type="evidence" value="ECO:0007669"/>
    <property type="project" value="UniProtKB-ARBA"/>
</dbReference>
<dbReference type="Pfam" id="PF07707">
    <property type="entry name" value="BACK"/>
    <property type="match status" value="1"/>
</dbReference>
<dbReference type="PANTHER" id="PTHR24413">
    <property type="entry name" value="SPECKLE-TYPE POZ PROTEIN"/>
    <property type="match status" value="1"/>
</dbReference>
<accession>A0A232FMA2</accession>
<dbReference type="InterPro" id="IPR011705">
    <property type="entry name" value="BACK"/>
</dbReference>